<feature type="modified residue" description="4-aspartylphosphate" evidence="2">
    <location>
        <position position="195"/>
    </location>
</feature>
<gene>
    <name evidence="4" type="ORF">BVH74_07275</name>
</gene>
<dbReference type="EMBL" id="CP020100">
    <property type="protein sequence ID" value="AQZ94568.1"/>
    <property type="molecule type" value="Genomic_DNA"/>
</dbReference>
<accession>A0A1V0B3R3</accession>
<feature type="domain" description="Response regulatory" evidence="3">
    <location>
        <begin position="146"/>
        <end position="261"/>
    </location>
</feature>
<dbReference type="PANTHER" id="PTHR44591">
    <property type="entry name" value="STRESS RESPONSE REGULATOR PROTEIN 1"/>
    <property type="match status" value="1"/>
</dbReference>
<name>A0A1V0B3R3_9GAMM</name>
<organism evidence="4 5">
    <name type="scientific">Halopseudomonas phragmitis</name>
    <dbReference type="NCBI Taxonomy" id="1931241"/>
    <lineage>
        <taxon>Bacteria</taxon>
        <taxon>Pseudomonadati</taxon>
        <taxon>Pseudomonadota</taxon>
        <taxon>Gammaproteobacteria</taxon>
        <taxon>Pseudomonadales</taxon>
        <taxon>Pseudomonadaceae</taxon>
        <taxon>Halopseudomonas</taxon>
    </lineage>
</organism>
<dbReference type="InterPro" id="IPR001789">
    <property type="entry name" value="Sig_transdc_resp-reg_receiver"/>
</dbReference>
<keyword evidence="1 2" id="KW-0597">Phosphoprotein</keyword>
<dbReference type="AlphaFoldDB" id="A0A1V0B3R3"/>
<evidence type="ECO:0000313" key="5">
    <source>
        <dbReference type="Proteomes" id="UP000243488"/>
    </source>
</evidence>
<evidence type="ECO:0000313" key="4">
    <source>
        <dbReference type="EMBL" id="AQZ94568.1"/>
    </source>
</evidence>
<feature type="domain" description="Response regulatory" evidence="3">
    <location>
        <begin position="6"/>
        <end position="120"/>
    </location>
</feature>
<evidence type="ECO:0000256" key="1">
    <source>
        <dbReference type="ARBA" id="ARBA00022553"/>
    </source>
</evidence>
<dbReference type="CDD" id="cd17569">
    <property type="entry name" value="REC_HupR-like"/>
    <property type="match status" value="1"/>
</dbReference>
<evidence type="ECO:0000256" key="2">
    <source>
        <dbReference type="PROSITE-ProRule" id="PRU00169"/>
    </source>
</evidence>
<evidence type="ECO:0000259" key="3">
    <source>
        <dbReference type="PROSITE" id="PS50110"/>
    </source>
</evidence>
<dbReference type="CDD" id="cd00156">
    <property type="entry name" value="REC"/>
    <property type="match status" value="1"/>
</dbReference>
<dbReference type="SMART" id="SM00448">
    <property type="entry name" value="REC"/>
    <property type="match status" value="2"/>
</dbReference>
<dbReference type="Gene3D" id="3.40.50.2300">
    <property type="match status" value="2"/>
</dbReference>
<proteinExistence type="predicted"/>
<dbReference type="GO" id="GO:0000160">
    <property type="term" value="P:phosphorelay signal transduction system"/>
    <property type="evidence" value="ECO:0007669"/>
    <property type="project" value="InterPro"/>
</dbReference>
<dbReference type="Proteomes" id="UP000243488">
    <property type="component" value="Chromosome"/>
</dbReference>
<dbReference type="InterPro" id="IPR011006">
    <property type="entry name" value="CheY-like_superfamily"/>
</dbReference>
<sequence>MTEPIRILFVDDEERILRSLALQFRRQFEVITESNPVRVLQRLQHEPVDIIVSDQRMPQMSGSQLLAQVQERHPQTLRILLTGYSDLQAAVEALNSGGIFRYLTKPWDPQGMAETLQQAAQLIHERRASAFLDEQRSNVPNTRQPALLLLDTDPQTQSQTVELCQACGIQLHQAHSLSEALQTLNDQPLDILVSDIQLDGEDLRPLLMSLAQAHPRLLSIIVTPFQDTQVLLKLINQAQIFRYLPKPLRRGMFERAIRTAADQARSWQRQPLRALDRAAETPKLAEEQSRVGSLLSRLSKLRQRLSA</sequence>
<dbReference type="KEGG" id="ppha:BVH74_07275"/>
<dbReference type="STRING" id="1931241.BVH74_07275"/>
<dbReference type="Pfam" id="PF00072">
    <property type="entry name" value="Response_reg"/>
    <property type="match status" value="2"/>
</dbReference>
<feature type="modified residue" description="4-aspartylphosphate" evidence="2">
    <location>
        <position position="54"/>
    </location>
</feature>
<dbReference type="PROSITE" id="PS50110">
    <property type="entry name" value="RESPONSE_REGULATORY"/>
    <property type="match status" value="2"/>
</dbReference>
<keyword evidence="5" id="KW-1185">Reference proteome</keyword>
<protein>
    <submittedName>
        <fullName evidence="4">Two-component system response regulator</fullName>
    </submittedName>
</protein>
<dbReference type="InterPro" id="IPR050595">
    <property type="entry name" value="Bact_response_regulator"/>
</dbReference>
<dbReference type="PANTHER" id="PTHR44591:SF19">
    <property type="entry name" value="TWO-COMPONENT RESPONSE REGULATOR-RELATED"/>
    <property type="match status" value="1"/>
</dbReference>
<dbReference type="SUPFAM" id="SSF52172">
    <property type="entry name" value="CheY-like"/>
    <property type="match status" value="2"/>
</dbReference>
<reference evidence="4 5" key="1">
    <citation type="submission" date="2017-03" db="EMBL/GenBank/DDBJ databases">
        <title>Complete genome sequence of the novel DNRA strain Pseudomonas sp. S-6-2 isolated from Chinese polluted river sediment. Journal of Biotechnology.</title>
        <authorList>
            <person name="Li J."/>
            <person name="Xiang F."/>
            <person name="Wang L."/>
            <person name="Xi L."/>
            <person name="Liu J."/>
        </authorList>
    </citation>
    <scope>NUCLEOTIDE SEQUENCE [LARGE SCALE GENOMIC DNA]</scope>
    <source>
        <strain evidence="4 5">S-6-2</strain>
    </source>
</reference>
<dbReference type="RefSeq" id="WP_080049421.1">
    <property type="nucleotide sequence ID" value="NZ_CP020100.1"/>
</dbReference>